<feature type="domain" description="Disease resistance R13L4/SHOC-2-like LRR" evidence="15">
    <location>
        <begin position="322"/>
        <end position="523"/>
    </location>
</feature>
<dbReference type="NCBIfam" id="TIGR00756">
    <property type="entry name" value="PPR"/>
    <property type="match status" value="2"/>
</dbReference>
<dbReference type="SUPFAM" id="SSF52058">
    <property type="entry name" value="L domain-like"/>
    <property type="match status" value="3"/>
</dbReference>
<proteinExistence type="inferred from homology"/>
<dbReference type="FunFam" id="3.80.10.10:FF:000095">
    <property type="entry name" value="LRR receptor-like serine/threonine-protein kinase GSO1"/>
    <property type="match status" value="2"/>
</dbReference>
<dbReference type="InterPro" id="IPR002885">
    <property type="entry name" value="PPR_rpt"/>
</dbReference>
<evidence type="ECO:0000256" key="8">
    <source>
        <dbReference type="ARBA" id="ARBA00022989"/>
    </source>
</evidence>
<dbReference type="EMBL" id="JAINDJ010000007">
    <property type="protein sequence ID" value="KAG9441608.1"/>
    <property type="molecule type" value="Genomic_DNA"/>
</dbReference>
<dbReference type="Pfam" id="PF14432">
    <property type="entry name" value="DYW_deaminase"/>
    <property type="match status" value="1"/>
</dbReference>
<dbReference type="SMART" id="SM00369">
    <property type="entry name" value="LRR_TYP"/>
    <property type="match status" value="9"/>
</dbReference>
<dbReference type="FunFam" id="1.25.40.10:FF:000343">
    <property type="entry name" value="Pentatricopeptide repeat-containing protein At3g58590"/>
    <property type="match status" value="1"/>
</dbReference>
<dbReference type="Pfam" id="PF20431">
    <property type="entry name" value="E_motif"/>
    <property type="match status" value="1"/>
</dbReference>
<dbReference type="InterPro" id="IPR013210">
    <property type="entry name" value="LRR_N_plant-typ"/>
</dbReference>
<evidence type="ECO:0000256" key="6">
    <source>
        <dbReference type="ARBA" id="ARBA00022729"/>
    </source>
</evidence>
<dbReference type="PROSITE" id="PS51375">
    <property type="entry name" value="PPR"/>
    <property type="match status" value="4"/>
</dbReference>
<feature type="chain" id="PRO_5043574561" description="Leucine-rich repeat-containing N-terminal plant-type domain-containing protein" evidence="12">
    <location>
        <begin position="29"/>
        <end position="1670"/>
    </location>
</feature>
<dbReference type="Gene3D" id="3.80.10.10">
    <property type="entry name" value="Ribonuclease Inhibitor"/>
    <property type="match status" value="5"/>
</dbReference>
<sequence>MWNMSRIKATLSLLFLHLLYLRIFPCTGCVDLERKALTKFKQGLIDPAYSLASWDAGLDCCKWVGVICDNRTGYVVQLNLRNPYDKYITSGYFFVENSKNVLWSLNGQIDPALQDLKHLQRLDLSGNSFDGVPVPASLGSFQSLRYLNLSSAGFSGIIPQSIGNLATLEVLDISHVLRKDIDIFDHRLSRKLPFTTPSVDSLQWLKKMQSLKQLWMNGVRFAMVLNLQDNSFRSPIPSWVANITSLVSVDLSHNRFGGEVPLDFSKLPCLQKLDLRDNNLIGNSSKVLAGEWESIKILDVGENQLYGELPSHMGNLSKIEYLDLSYNELEGHIPTEIQNLKNLKYLSLRWNPLTDKIPPEIGNLHALEFLDLSYFFIHTGTLNVFPDSICQLKNLTHLWLENWSLVGWIPSCLGELSSLAGLHLRNNQLNGTLLELHFQNLDKLEYLDLSFNSLDLQMNPDWVPPFQLKEISLSSCNLGTRFPPWLQSQISLQLLDLSQTSISETIPPWFWNFAPNLTTLDISSNGIFGELPNPLMTHTKLSVIDLSHNSLSGLIPSMPTTSYYIKLSVNKFIGPIPPDFLDAHASLQFFLASDNEINGIIPQLFGKMENLRFLDLSNNALIGSIPSNLCDGHSLEFLDLSWNHLIGSVHFLSRNCSNLGILDLSENILTGGLPSSMGLLKRLALLDLHANNLSDGLPPSLTNCSSLKVLDLSTNTLNGSIPGELSYNLTDLQILSLRSNMLTGKLPLQNWKLSSLNVLDLAHNYFHGPIPKALQNLPAMKKKSVAHNIVLGFKGNFNQERSFITKRLLEYFKSPSTNENTIDLSENFFSGEIPEELSSLLGLSDLILSGNNLSGKIPQDIGNLPELGLLDLSRNQLSGTIPPSILYLTSLRFLNVSYNRLHGMVPSGLQLRFFNDPSIFIGNAGLCGPPLLEDCTQNKTPPSVTDEEKSTAPDEMIWIRRSAKILKNLIMVTAEQDQPRKAFLTNSKSMNDKPVIQKVPGLYPGKGCPSRNSRWPGQNPGQRGGLEIVFNQQLTRLGYNLTSCVIAPSAKMPYSYTAVPFYTLPSAPPLSSFPMWDFYNSERCLPVHQKETPSESELDITSFRAWMSFERVLGTTNLQRVHALVVKSELYSYGFLGDRLVSAYANCGHSVDASRLFDEIPCKDLVSWNSMVSALSRNGNYSESFNIFRWLMSTDLSPNFVTVVSVASAYGNRNALTGGMCLHGFVEKAGFLCTAEVVNSLITMYGKCGCIVSAHELFDKAATKNIVSWNSMIAIYAQLGSVEVVFDLFNSLRISEIKPDCATIVSVLQGCANLRKGNAIHGYIVRAGFSTDTPVETALINFHAKSGSLNSSCKIFHEMNDPDTIAWTAMIGAYAVHGQGSAAIEAFECMVSEGVIPDHVTFTHVLNACSHSGLVIEGKKYFKAMSEKYKIQVSMDHYSCMVDLLGRFGLLEEAHQLIESMSVLPNSAVWGALLGACRVHRNIKLGKEAADRLFELNPSDPRNYIILSNMYSREGLWDESSKVRALMKEKGLRRTPGCSFIEHGGNVLKFMVDDRSHPQSQTMYAKLAELTRKMTDSGYVPETEFVLHDVADNLKAEMISTHSEKLAIAFGLLNIATHVPIVITKNLRICGDCHNVAKFISAIENRELIIRDPKRFHHFREGNCSCGDYW</sequence>
<comment type="caution">
    <text evidence="16">The sequence shown here is derived from an EMBL/GenBank/DDBJ whole genome shotgun (WGS) entry which is preliminary data.</text>
</comment>
<evidence type="ECO:0000259" key="14">
    <source>
        <dbReference type="Pfam" id="PF14432"/>
    </source>
</evidence>
<dbReference type="InterPro" id="IPR011990">
    <property type="entry name" value="TPR-like_helical_dom_sf"/>
</dbReference>
<evidence type="ECO:0000256" key="10">
    <source>
        <dbReference type="ARBA" id="ARBA00023180"/>
    </source>
</evidence>
<dbReference type="InterPro" id="IPR032675">
    <property type="entry name" value="LRR_dom_sf"/>
</dbReference>
<evidence type="ECO:0000256" key="9">
    <source>
        <dbReference type="ARBA" id="ARBA00023136"/>
    </source>
</evidence>
<dbReference type="InterPro" id="IPR055414">
    <property type="entry name" value="LRR_R13L4/SHOC2-like"/>
</dbReference>
<evidence type="ECO:0000256" key="1">
    <source>
        <dbReference type="ARBA" id="ARBA00004251"/>
    </source>
</evidence>
<protein>
    <recommendedName>
        <fullName evidence="18">Leucine-rich repeat-containing N-terminal plant-type domain-containing protein</fullName>
    </recommendedName>
</protein>
<dbReference type="SUPFAM" id="SSF52047">
    <property type="entry name" value="RNI-like"/>
    <property type="match status" value="1"/>
</dbReference>
<evidence type="ECO:0000313" key="16">
    <source>
        <dbReference type="EMBL" id="KAG9441608.1"/>
    </source>
</evidence>
<feature type="repeat" description="PPR" evidence="11">
    <location>
        <begin position="1363"/>
        <end position="1397"/>
    </location>
</feature>
<keyword evidence="8" id="KW-1133">Transmembrane helix</keyword>
<dbReference type="SMART" id="SM00365">
    <property type="entry name" value="LRR_SD22"/>
    <property type="match status" value="9"/>
</dbReference>
<dbReference type="Pfam" id="PF00560">
    <property type="entry name" value="LRR_1"/>
    <property type="match status" value="8"/>
</dbReference>
<dbReference type="GO" id="GO:0008270">
    <property type="term" value="F:zinc ion binding"/>
    <property type="evidence" value="ECO:0007669"/>
    <property type="project" value="InterPro"/>
</dbReference>
<dbReference type="InterPro" id="IPR046849">
    <property type="entry name" value="E2_motif"/>
</dbReference>
<dbReference type="Pfam" id="PF13855">
    <property type="entry name" value="LRR_8"/>
    <property type="match status" value="1"/>
</dbReference>
<dbReference type="InterPro" id="IPR046956">
    <property type="entry name" value="RLP23-like"/>
</dbReference>
<gene>
    <name evidence="16" type="ORF">H6P81_017462</name>
</gene>
<evidence type="ECO:0000256" key="12">
    <source>
        <dbReference type="SAM" id="SignalP"/>
    </source>
</evidence>
<feature type="repeat" description="PPR" evidence="11">
    <location>
        <begin position="1265"/>
        <end position="1299"/>
    </location>
</feature>
<dbReference type="Pfam" id="PF13041">
    <property type="entry name" value="PPR_2"/>
    <property type="match status" value="2"/>
</dbReference>
<evidence type="ECO:0000256" key="3">
    <source>
        <dbReference type="ARBA" id="ARBA00022475"/>
    </source>
</evidence>
<evidence type="ECO:0008006" key="18">
    <source>
        <dbReference type="Google" id="ProtNLM"/>
    </source>
</evidence>
<evidence type="ECO:0000256" key="7">
    <source>
        <dbReference type="ARBA" id="ARBA00022737"/>
    </source>
</evidence>
<keyword evidence="10" id="KW-0325">Glycoprotein</keyword>
<dbReference type="InterPro" id="IPR003591">
    <property type="entry name" value="Leu-rich_rpt_typical-subtyp"/>
</dbReference>
<dbReference type="PANTHER" id="PTHR48063">
    <property type="entry name" value="LRR RECEPTOR-LIKE KINASE"/>
    <property type="match status" value="1"/>
</dbReference>
<evidence type="ECO:0000256" key="11">
    <source>
        <dbReference type="PROSITE-ProRule" id="PRU00708"/>
    </source>
</evidence>
<dbReference type="InterPro" id="IPR046848">
    <property type="entry name" value="E_motif"/>
</dbReference>
<feature type="repeat" description="PPR" evidence="11">
    <location>
        <begin position="1500"/>
        <end position="1534"/>
    </location>
</feature>
<dbReference type="PRINTS" id="PR00019">
    <property type="entry name" value="LEURICHRPT"/>
</dbReference>
<keyword evidence="5" id="KW-0812">Transmembrane</keyword>
<reference evidence="16 17" key="1">
    <citation type="submission" date="2021-07" db="EMBL/GenBank/DDBJ databases">
        <title>The Aristolochia fimbriata genome: insights into angiosperm evolution, floral development and chemical biosynthesis.</title>
        <authorList>
            <person name="Jiao Y."/>
        </authorList>
    </citation>
    <scope>NUCLEOTIDE SEQUENCE [LARGE SCALE GENOMIC DNA]</scope>
    <source>
        <strain evidence="16">IBCAS-2021</strain>
        <tissue evidence="16">Leaf</tissue>
    </source>
</reference>
<comment type="similarity">
    <text evidence="2">Belongs to the RLP family.</text>
</comment>
<evidence type="ECO:0000259" key="13">
    <source>
        <dbReference type="Pfam" id="PF08263"/>
    </source>
</evidence>
<dbReference type="Pfam" id="PF08263">
    <property type="entry name" value="LRRNT_2"/>
    <property type="match status" value="1"/>
</dbReference>
<dbReference type="FunFam" id="1.25.40.10:FF:000407">
    <property type="entry name" value="Putative pentatricopeptide repeat-containing protein"/>
    <property type="match status" value="1"/>
</dbReference>
<feature type="domain" description="DYW" evidence="14">
    <location>
        <begin position="1578"/>
        <end position="1670"/>
    </location>
</feature>
<keyword evidence="7" id="KW-0677">Repeat</keyword>
<dbReference type="InterPro" id="IPR032867">
    <property type="entry name" value="DYW_dom"/>
</dbReference>
<evidence type="ECO:0000256" key="5">
    <source>
        <dbReference type="ARBA" id="ARBA00022692"/>
    </source>
</evidence>
<dbReference type="GO" id="GO:0005886">
    <property type="term" value="C:plasma membrane"/>
    <property type="evidence" value="ECO:0007669"/>
    <property type="project" value="UniProtKB-SubCell"/>
</dbReference>
<evidence type="ECO:0000256" key="2">
    <source>
        <dbReference type="ARBA" id="ARBA00009592"/>
    </source>
</evidence>
<feature type="repeat" description="PPR" evidence="11">
    <location>
        <begin position="1164"/>
        <end position="1198"/>
    </location>
</feature>
<dbReference type="Pfam" id="PF20430">
    <property type="entry name" value="Eplus_motif"/>
    <property type="match status" value="1"/>
</dbReference>
<keyword evidence="4" id="KW-0433">Leucine-rich repeat</keyword>
<dbReference type="FunFam" id="3.80.10.10:FF:000111">
    <property type="entry name" value="LRR receptor-like serine/threonine-protein kinase ERECTA"/>
    <property type="match status" value="1"/>
</dbReference>
<keyword evidence="17" id="KW-1185">Reference proteome</keyword>
<keyword evidence="6 12" id="KW-0732">Signal</keyword>
<dbReference type="InterPro" id="IPR001611">
    <property type="entry name" value="Leu-rich_rpt"/>
</dbReference>
<accession>A0AAV7DYJ9</accession>
<feature type="domain" description="Leucine-rich repeat-containing N-terminal plant-type" evidence="13">
    <location>
        <begin position="33"/>
        <end position="69"/>
    </location>
</feature>
<dbReference type="Proteomes" id="UP000825729">
    <property type="component" value="Unassembled WGS sequence"/>
</dbReference>
<evidence type="ECO:0000313" key="17">
    <source>
        <dbReference type="Proteomes" id="UP000825729"/>
    </source>
</evidence>
<organism evidence="16 17">
    <name type="scientific">Aristolochia fimbriata</name>
    <name type="common">White veined hardy Dutchman's pipe vine</name>
    <dbReference type="NCBI Taxonomy" id="158543"/>
    <lineage>
        <taxon>Eukaryota</taxon>
        <taxon>Viridiplantae</taxon>
        <taxon>Streptophyta</taxon>
        <taxon>Embryophyta</taxon>
        <taxon>Tracheophyta</taxon>
        <taxon>Spermatophyta</taxon>
        <taxon>Magnoliopsida</taxon>
        <taxon>Magnoliidae</taxon>
        <taxon>Piperales</taxon>
        <taxon>Aristolochiaceae</taxon>
        <taxon>Aristolochia</taxon>
    </lineage>
</organism>
<evidence type="ECO:0000259" key="15">
    <source>
        <dbReference type="Pfam" id="PF23598"/>
    </source>
</evidence>
<feature type="signal peptide" evidence="12">
    <location>
        <begin position="1"/>
        <end position="28"/>
    </location>
</feature>
<dbReference type="Pfam" id="PF01535">
    <property type="entry name" value="PPR"/>
    <property type="match status" value="3"/>
</dbReference>
<evidence type="ECO:0000256" key="4">
    <source>
        <dbReference type="ARBA" id="ARBA00022614"/>
    </source>
</evidence>
<dbReference type="Gene3D" id="1.25.40.10">
    <property type="entry name" value="Tetratricopeptide repeat domain"/>
    <property type="match status" value="3"/>
</dbReference>
<keyword evidence="9" id="KW-0472">Membrane</keyword>
<keyword evidence="3" id="KW-1003">Cell membrane</keyword>
<name>A0AAV7DYJ9_ARIFI</name>
<dbReference type="PANTHER" id="PTHR48063:SF84">
    <property type="entry name" value="LRR RECEPTOR-LIKE SERINE_THREONINE-PROTEIN KINASE FLS2"/>
    <property type="match status" value="1"/>
</dbReference>
<dbReference type="Pfam" id="PF23598">
    <property type="entry name" value="LRR_14"/>
    <property type="match status" value="1"/>
</dbReference>
<comment type="subcellular location">
    <subcellularLocation>
        <location evidence="1">Cell membrane</location>
        <topology evidence="1">Single-pass type I membrane protein</topology>
    </subcellularLocation>
</comment>